<evidence type="ECO:0000313" key="8">
    <source>
        <dbReference type="Proteomes" id="UP001066276"/>
    </source>
</evidence>
<reference evidence="7" key="1">
    <citation type="journal article" date="2022" name="bioRxiv">
        <title>Sequencing and chromosome-scale assembly of the giantPleurodeles waltlgenome.</title>
        <authorList>
            <person name="Brown T."/>
            <person name="Elewa A."/>
            <person name="Iarovenko S."/>
            <person name="Subramanian E."/>
            <person name="Araus A.J."/>
            <person name="Petzold A."/>
            <person name="Susuki M."/>
            <person name="Suzuki K.-i.T."/>
            <person name="Hayashi T."/>
            <person name="Toyoda A."/>
            <person name="Oliveira C."/>
            <person name="Osipova E."/>
            <person name="Leigh N.D."/>
            <person name="Simon A."/>
            <person name="Yun M.H."/>
        </authorList>
    </citation>
    <scope>NUCLEOTIDE SEQUENCE</scope>
    <source>
        <strain evidence="7">20211129_DDA</strain>
        <tissue evidence="7">Liver</tissue>
    </source>
</reference>
<keyword evidence="2 5" id="KW-0472">Membrane</keyword>
<dbReference type="EMBL" id="JANPWB010000010">
    <property type="protein sequence ID" value="KAJ1135039.1"/>
    <property type="molecule type" value="Genomic_DNA"/>
</dbReference>
<dbReference type="InterPro" id="IPR050504">
    <property type="entry name" value="IgSF_BTN/MOG"/>
</dbReference>
<dbReference type="InterPro" id="IPR036179">
    <property type="entry name" value="Ig-like_dom_sf"/>
</dbReference>
<evidence type="ECO:0000256" key="3">
    <source>
        <dbReference type="ARBA" id="ARBA00023319"/>
    </source>
</evidence>
<feature type="compositionally biased region" description="Basic residues" evidence="4">
    <location>
        <begin position="80"/>
        <end position="91"/>
    </location>
</feature>
<dbReference type="GO" id="GO:0016020">
    <property type="term" value="C:membrane"/>
    <property type="evidence" value="ECO:0007669"/>
    <property type="project" value="UniProtKB-SubCell"/>
</dbReference>
<sequence length="851" mass="91499">MDARVVRAMELLKEAGRLDLLAAPAAPRDRPVRQAASGVAAAVAACSLPRERKQVSGVGRGRSGRLALGYPGRAATSLRSRPRPLGVRRPRGSPNGVGRGGEENPAGPRQRRRPSRLQAGRAAVGGGPVMLRAVGDSGKGVQSTRRPAGKGGPAGLTAAAVSEWEGQGGQGGHGVGSRSGEGGQAAGGPDLDLHSWEEGGMAQMEGVGGGEMESVREISHILEWSEDSSQGGGEDRGQEGEGLTLRVRPPARTYVNFGGRGAGADGEQERGAGGSSRSQGGAVRSQNVTDMDFFQGAQGRSEDGDPGELVAGSEPWEEEEEVLAGPSAASWTGCRRGGKAVRATDVITHANSGKGLAPPGGRGSKGKRPGYALQREGVNTPLRRPRIPAPPIEEFIKKARFGSTFCDEDVEGLESGDSLDFDEDSVEEGEIRDEEYPDLWAWPKFQRQASGCGRGLAGVQLTSKMSAFSALLQAPARHTMKYFVSIILTCIAIVFLTIADSNASSPRGPIAFKVNCPVLLLAKRLENVVLSCQISPPEAAKQAIPKWYWSNSEPPPNDPCKNETFLSSILELNNTSKDDSGNYALHMGFVNLVDEGNYICCLKSLVWKEGCSIELVVESGPIFEIGKTDDGEIYLVCITSLWYREMELEGGNGEKLSFEKRMENGLYIGVATVHTAGSYTCHVKSPHKRKKTITVIVAESLQQKNSYMVFWIPLGICTVIGLCIAIKWICKKVRNSCPVDTYSKETKQQMMHTEEENQNNQNETESLTQQDAPGPFTEVPFILDKDSASNNVDISSDQKRVKFKGKPMLKTTDTGKLPVAFGKDWFTKGKYYWGMHVGKAKLRTPSIPEDL</sequence>
<feature type="region of interest" description="Disordered" evidence="4">
    <location>
        <begin position="350"/>
        <end position="370"/>
    </location>
</feature>
<keyword evidence="3" id="KW-0393">Immunoglobulin domain</keyword>
<dbReference type="InterPro" id="IPR003599">
    <property type="entry name" value="Ig_sub"/>
</dbReference>
<feature type="region of interest" description="Disordered" evidence="4">
    <location>
        <begin position="52"/>
        <end position="195"/>
    </location>
</feature>
<dbReference type="SMART" id="SM00409">
    <property type="entry name" value="IG"/>
    <property type="match status" value="2"/>
</dbReference>
<evidence type="ECO:0000313" key="7">
    <source>
        <dbReference type="EMBL" id="KAJ1135039.1"/>
    </source>
</evidence>
<dbReference type="PANTHER" id="PTHR24100">
    <property type="entry name" value="BUTYROPHILIN"/>
    <property type="match status" value="1"/>
</dbReference>
<feature type="domain" description="Immunoglobulin" evidence="6">
    <location>
        <begin position="517"/>
        <end position="618"/>
    </location>
</feature>
<comment type="caution">
    <text evidence="7">The sequence shown here is derived from an EMBL/GenBank/DDBJ whole genome shotgun (WGS) entry which is preliminary data.</text>
</comment>
<organism evidence="7 8">
    <name type="scientific">Pleurodeles waltl</name>
    <name type="common">Iberian ribbed newt</name>
    <dbReference type="NCBI Taxonomy" id="8319"/>
    <lineage>
        <taxon>Eukaryota</taxon>
        <taxon>Metazoa</taxon>
        <taxon>Chordata</taxon>
        <taxon>Craniata</taxon>
        <taxon>Vertebrata</taxon>
        <taxon>Euteleostomi</taxon>
        <taxon>Amphibia</taxon>
        <taxon>Batrachia</taxon>
        <taxon>Caudata</taxon>
        <taxon>Salamandroidea</taxon>
        <taxon>Salamandridae</taxon>
        <taxon>Pleurodelinae</taxon>
        <taxon>Pleurodeles</taxon>
    </lineage>
</organism>
<dbReference type="CDD" id="cd00096">
    <property type="entry name" value="Ig"/>
    <property type="match status" value="1"/>
</dbReference>
<protein>
    <recommendedName>
        <fullName evidence="6">Immunoglobulin domain-containing protein</fullName>
    </recommendedName>
</protein>
<gene>
    <name evidence="7" type="ORF">NDU88_001485</name>
</gene>
<dbReference type="SUPFAM" id="SSF48726">
    <property type="entry name" value="Immunoglobulin"/>
    <property type="match status" value="1"/>
</dbReference>
<feature type="domain" description="Immunoglobulin" evidence="6">
    <location>
        <begin position="621"/>
        <end position="698"/>
    </location>
</feature>
<keyword evidence="5" id="KW-0812">Transmembrane</keyword>
<dbReference type="Gene3D" id="2.60.120.920">
    <property type="match status" value="1"/>
</dbReference>
<keyword evidence="8" id="KW-1185">Reference proteome</keyword>
<evidence type="ECO:0000256" key="4">
    <source>
        <dbReference type="SAM" id="MobiDB-lite"/>
    </source>
</evidence>
<evidence type="ECO:0000259" key="6">
    <source>
        <dbReference type="SMART" id="SM00409"/>
    </source>
</evidence>
<dbReference type="InterPro" id="IPR013320">
    <property type="entry name" value="ConA-like_dom_sf"/>
</dbReference>
<dbReference type="InterPro" id="IPR013783">
    <property type="entry name" value="Ig-like_fold"/>
</dbReference>
<dbReference type="InterPro" id="IPR043136">
    <property type="entry name" value="B30.2/SPRY_sf"/>
</dbReference>
<evidence type="ECO:0000256" key="2">
    <source>
        <dbReference type="ARBA" id="ARBA00023136"/>
    </source>
</evidence>
<feature type="region of interest" description="Disordered" evidence="4">
    <location>
        <begin position="748"/>
        <end position="772"/>
    </location>
</feature>
<feature type="compositionally biased region" description="Gly residues" evidence="4">
    <location>
        <begin position="166"/>
        <end position="186"/>
    </location>
</feature>
<name>A0AAV7Q652_PLEWA</name>
<dbReference type="AlphaFoldDB" id="A0AAV7Q652"/>
<feature type="region of interest" description="Disordered" evidence="4">
    <location>
        <begin position="223"/>
        <end position="336"/>
    </location>
</feature>
<dbReference type="Gene3D" id="2.60.40.10">
    <property type="entry name" value="Immunoglobulins"/>
    <property type="match status" value="1"/>
</dbReference>
<evidence type="ECO:0000256" key="5">
    <source>
        <dbReference type="SAM" id="Phobius"/>
    </source>
</evidence>
<evidence type="ECO:0000256" key="1">
    <source>
        <dbReference type="ARBA" id="ARBA00004370"/>
    </source>
</evidence>
<keyword evidence="5" id="KW-1133">Transmembrane helix</keyword>
<feature type="transmembrane region" description="Helical" evidence="5">
    <location>
        <begin position="709"/>
        <end position="729"/>
    </location>
</feature>
<accession>A0AAV7Q652</accession>
<proteinExistence type="predicted"/>
<comment type="subcellular location">
    <subcellularLocation>
        <location evidence="1">Membrane</location>
    </subcellularLocation>
</comment>
<dbReference type="Proteomes" id="UP001066276">
    <property type="component" value="Chromosome 6"/>
</dbReference>
<dbReference type="SUPFAM" id="SSF49899">
    <property type="entry name" value="Concanavalin A-like lectins/glucanases"/>
    <property type="match status" value="1"/>
</dbReference>